<evidence type="ECO:0000256" key="11">
    <source>
        <dbReference type="ARBA" id="ARBA00022842"/>
    </source>
</evidence>
<dbReference type="InterPro" id="IPR054479">
    <property type="entry name" value="AglB-like_core"/>
</dbReference>
<evidence type="ECO:0000256" key="15">
    <source>
        <dbReference type="ARBA" id="ARBA00030679"/>
    </source>
</evidence>
<feature type="transmembrane region" description="Helical" evidence="18">
    <location>
        <begin position="351"/>
        <end position="372"/>
    </location>
</feature>
<dbReference type="InterPro" id="IPR026410">
    <property type="entry name" value="OlisacTrfase_arch"/>
</dbReference>
<evidence type="ECO:0000256" key="10">
    <source>
        <dbReference type="ARBA" id="ARBA00022723"/>
    </source>
</evidence>
<evidence type="ECO:0000256" key="13">
    <source>
        <dbReference type="ARBA" id="ARBA00023136"/>
    </source>
</evidence>
<dbReference type="Pfam" id="PF18079">
    <property type="entry name" value="AglB_L1"/>
    <property type="match status" value="1"/>
</dbReference>
<comment type="subcellular location">
    <subcellularLocation>
        <location evidence="3">Cell membrane</location>
        <topology evidence="3">Multi-pass membrane protein</topology>
    </subcellularLocation>
</comment>
<comment type="cofactor">
    <cofactor evidence="2">
        <name>Mg(2+)</name>
        <dbReference type="ChEBI" id="CHEBI:18420"/>
    </cofactor>
</comment>
<feature type="transmembrane region" description="Helical" evidence="18">
    <location>
        <begin position="34"/>
        <end position="51"/>
    </location>
</feature>
<evidence type="ECO:0000256" key="18">
    <source>
        <dbReference type="SAM" id="Phobius"/>
    </source>
</evidence>
<dbReference type="GO" id="GO:0046872">
    <property type="term" value="F:metal ion binding"/>
    <property type="evidence" value="ECO:0007669"/>
    <property type="project" value="UniProtKB-KW"/>
</dbReference>
<evidence type="ECO:0000256" key="1">
    <source>
        <dbReference type="ARBA" id="ARBA00001936"/>
    </source>
</evidence>
<dbReference type="PATRIC" id="fig|1392998.3.peg.1590"/>
<feature type="compositionally biased region" description="Basic and acidic residues" evidence="17">
    <location>
        <begin position="1"/>
        <end position="15"/>
    </location>
</feature>
<feature type="transmembrane region" description="Helical" evidence="18">
    <location>
        <begin position="199"/>
        <end position="217"/>
    </location>
</feature>
<evidence type="ECO:0000259" key="20">
    <source>
        <dbReference type="Pfam" id="PF18079"/>
    </source>
</evidence>
<reference evidence="22 23" key="1">
    <citation type="journal article" date="2013" name="Nature">
        <title>Anaerobic oxidation of methane coupled to nitrate reduction in a novel archaeal lineage.</title>
        <authorList>
            <person name="Haroon M.F."/>
            <person name="Hu S."/>
            <person name="Shi Y."/>
            <person name="Imelfort M."/>
            <person name="Keller J."/>
            <person name="Hugenholtz P."/>
            <person name="Yuan Z."/>
            <person name="Tyson G.W."/>
        </authorList>
    </citation>
    <scope>NUCLEOTIDE SEQUENCE [LARGE SCALE GENOMIC DNA]</scope>
    <source>
        <strain evidence="22 23">ANME-2d</strain>
    </source>
</reference>
<dbReference type="EC" id="2.4.99.21" evidence="6"/>
<keyword evidence="11" id="KW-0460">Magnesium</keyword>
<dbReference type="GO" id="GO:0004576">
    <property type="term" value="F:oligosaccharyl transferase activity"/>
    <property type="evidence" value="ECO:0007669"/>
    <property type="project" value="InterPro"/>
</dbReference>
<feature type="transmembrane region" description="Helical" evidence="18">
    <location>
        <begin position="438"/>
        <end position="454"/>
    </location>
</feature>
<evidence type="ECO:0000256" key="5">
    <source>
        <dbReference type="ARBA" id="ARBA00010810"/>
    </source>
</evidence>
<feature type="domain" description="Archaeal glycosylation protein B peripheral" evidence="20">
    <location>
        <begin position="758"/>
        <end position="847"/>
    </location>
</feature>
<evidence type="ECO:0000313" key="23">
    <source>
        <dbReference type="Proteomes" id="UP000027153"/>
    </source>
</evidence>
<dbReference type="RefSeq" id="WP_052368658.1">
    <property type="nucleotide sequence ID" value="NZ_JMIY01000003.1"/>
</dbReference>
<keyword evidence="8 22" id="KW-0808">Transferase</keyword>
<dbReference type="UniPathway" id="UPA00378"/>
<feature type="transmembrane region" description="Helical" evidence="18">
    <location>
        <begin position="287"/>
        <end position="307"/>
    </location>
</feature>
<evidence type="ECO:0000256" key="17">
    <source>
        <dbReference type="SAM" id="MobiDB-lite"/>
    </source>
</evidence>
<evidence type="ECO:0000256" key="16">
    <source>
        <dbReference type="ARBA" id="ARBA00034066"/>
    </source>
</evidence>
<dbReference type="PANTHER" id="PTHR13872:SF1">
    <property type="entry name" value="DOLICHYL-DIPHOSPHOOLIGOSACCHARIDE--PROTEIN GLYCOSYLTRANSFERASE SUBUNIT STT3B"/>
    <property type="match status" value="1"/>
</dbReference>
<feature type="transmembrane region" description="Helical" evidence="18">
    <location>
        <begin position="414"/>
        <end position="431"/>
    </location>
</feature>
<keyword evidence="13 18" id="KW-0472">Membrane</keyword>
<protein>
    <recommendedName>
        <fullName evidence="6">dolichyl-phosphooligosaccharide-protein glycotransferase</fullName>
        <ecNumber evidence="6">2.4.99.21</ecNumber>
    </recommendedName>
    <alternativeName>
        <fullName evidence="15">Oligosaccharyl transferase</fullName>
    </alternativeName>
</protein>
<dbReference type="PANTHER" id="PTHR13872">
    <property type="entry name" value="DOLICHYL-DIPHOSPHOOLIGOSACCHARIDE--PROTEIN GLYCOSYLTRANSFERASE SUBUNIT"/>
    <property type="match status" value="1"/>
</dbReference>
<feature type="transmembrane region" description="Helical" evidence="18">
    <location>
        <begin position="261"/>
        <end position="280"/>
    </location>
</feature>
<name>A0A062UZ21_9EURY</name>
<dbReference type="Proteomes" id="UP000027153">
    <property type="component" value="Unassembled WGS sequence"/>
</dbReference>
<comment type="similarity">
    <text evidence="5">Belongs to the STT3 family.</text>
</comment>
<evidence type="ECO:0000256" key="6">
    <source>
        <dbReference type="ARBA" id="ARBA00012602"/>
    </source>
</evidence>
<feature type="transmembrane region" description="Helical" evidence="18">
    <location>
        <begin position="319"/>
        <end position="339"/>
    </location>
</feature>
<dbReference type="AlphaFoldDB" id="A0A062UZ21"/>
<evidence type="ECO:0000313" key="22">
    <source>
        <dbReference type="EMBL" id="KCZ72181.1"/>
    </source>
</evidence>
<accession>A0A062UZ21</accession>
<proteinExistence type="inferred from homology"/>
<comment type="catalytic activity">
    <reaction evidence="16">
        <text>an archaeal dolichyl phosphooligosaccharide + [protein]-L-asparagine = an archaeal dolichyl phosphate + a glycoprotein with the oligosaccharide chain attached by N-beta-D-glycosyl linkage to a protein L-asparagine.</text>
        <dbReference type="EC" id="2.4.99.21"/>
    </reaction>
</comment>
<organism evidence="22 23">
    <name type="scientific">Candidatus Methanoperedens nitratireducens</name>
    <dbReference type="NCBI Taxonomy" id="1392998"/>
    <lineage>
        <taxon>Archaea</taxon>
        <taxon>Methanobacteriati</taxon>
        <taxon>Methanobacteriota</taxon>
        <taxon>Stenosarchaea group</taxon>
        <taxon>Methanomicrobia</taxon>
        <taxon>Methanosarcinales</taxon>
        <taxon>ANME-2 cluster</taxon>
        <taxon>Candidatus Methanoperedentaceae</taxon>
        <taxon>Candidatus Methanoperedens</taxon>
    </lineage>
</organism>
<evidence type="ECO:0000256" key="7">
    <source>
        <dbReference type="ARBA" id="ARBA00022676"/>
    </source>
</evidence>
<keyword evidence="9 18" id="KW-0812">Transmembrane</keyword>
<dbReference type="Pfam" id="PF02516">
    <property type="entry name" value="STT3"/>
    <property type="match status" value="1"/>
</dbReference>
<dbReference type="InterPro" id="IPR048307">
    <property type="entry name" value="STT3_N"/>
</dbReference>
<dbReference type="EMBL" id="JMIY01000003">
    <property type="protein sequence ID" value="KCZ72181.1"/>
    <property type="molecule type" value="Genomic_DNA"/>
</dbReference>
<evidence type="ECO:0000259" key="19">
    <source>
        <dbReference type="Pfam" id="PF02516"/>
    </source>
</evidence>
<evidence type="ECO:0000256" key="2">
    <source>
        <dbReference type="ARBA" id="ARBA00001946"/>
    </source>
</evidence>
<dbReference type="OrthoDB" id="82393at2157"/>
<comment type="cofactor">
    <cofactor evidence="1">
        <name>Mn(2+)</name>
        <dbReference type="ChEBI" id="CHEBI:29035"/>
    </cofactor>
</comment>
<sequence>MAKAKSEKQYREKPGKKTNNTTGKETGTFFNVRYLSYISVIAIFLFSFYIRGITPIESVFRGGIVGFAADDAVFHMRLVENTIYFFPHRIFFDAYTLYPYGNSLHLAPLFSQTIAFFALIAGFVTNSWNPAIAGMPSQSAIDTVGAFFPAIMGALIVFPVYVIGRELIDEKAGLIGAFLIAILPGQFLSRSVLGFTDHHVAEIFFLTLTMMFFIIAIKKAENITLDHWLNKDWNALKTPLIYSLFAGISFGAYLLNWVYGVFFAAVFGIFVIIQYIIDHFRGNSTEYLGVVGTIAYIVAMIMVIPYIDLSNGFSSSRYSLLHLSVTGGGAAVLALLSLASREMNKRGYKGTHYLLFVSGTILTGLIALKILLPGFYVATVGQIGVIFKGYSGGSLTIAEASPITPEMIMGNFGYNYYLAYLAIGILFYYIIKKSNAEYTLLAVWSVFVLAMMLAQNRFAYYYAVNVAILLGFMGSRILDFSGWNSFDSNDIIERVKKTRIQHALSLIIVVAVIGFMPPGASPYKITTETAQWGAVSPGYYEWYDALNWMRYNTPDPGLDYYAIYEKPKNSTYTYPETAYGVMSWWDYGHVITYYGRRIPNANPFQAGIGGGPDHAPGASTFLIAPTEEKANEILDKLGTNGKPGARYVASNAYMAYAILTVFAEWDLSNQDYYIPVQTSQGTIGAPSMKYFNTMEAKLHIFDTNGLSHYRLVHESAPNPYTLGGNAERWYKNVYNVLYDGNLPVEDSGYAKIFEYVKGARITGTAPSNTTVTLTNTIETNIRRTIQYSQTTSSNGTYSFTVPYSTLGPIPGETQFDTKPAGPYTVTAGDISKQIDVSEKDVLEGRTVTLDLV</sequence>
<evidence type="ECO:0000259" key="21">
    <source>
        <dbReference type="Pfam" id="PF22627"/>
    </source>
</evidence>
<dbReference type="Gene3D" id="3.40.50.12610">
    <property type="match status" value="1"/>
</dbReference>
<dbReference type="InterPro" id="IPR041154">
    <property type="entry name" value="AglB_P1"/>
</dbReference>
<feature type="transmembrane region" description="Helical" evidence="18">
    <location>
        <begin position="106"/>
        <end position="124"/>
    </location>
</feature>
<keyword evidence="23" id="KW-1185">Reference proteome</keyword>
<evidence type="ECO:0000256" key="12">
    <source>
        <dbReference type="ARBA" id="ARBA00022989"/>
    </source>
</evidence>
<dbReference type="Gene3D" id="2.60.40.3390">
    <property type="match status" value="1"/>
</dbReference>
<keyword evidence="14" id="KW-0464">Manganese</keyword>
<feature type="region of interest" description="Disordered" evidence="17">
    <location>
        <begin position="1"/>
        <end position="22"/>
    </location>
</feature>
<evidence type="ECO:0000256" key="3">
    <source>
        <dbReference type="ARBA" id="ARBA00004651"/>
    </source>
</evidence>
<dbReference type="NCBIfam" id="TIGR04154">
    <property type="entry name" value="archaeo_STT3"/>
    <property type="match status" value="1"/>
</dbReference>
<gene>
    <name evidence="22" type="ORF">ANME2D_01585</name>
</gene>
<keyword evidence="7 22" id="KW-0328">Glycosyltransferase</keyword>
<dbReference type="Pfam" id="PF22627">
    <property type="entry name" value="AglB_core-like"/>
    <property type="match status" value="1"/>
</dbReference>
<feature type="transmembrane region" description="Helical" evidence="18">
    <location>
        <begin position="174"/>
        <end position="193"/>
    </location>
</feature>
<evidence type="ECO:0000256" key="4">
    <source>
        <dbReference type="ARBA" id="ARBA00004922"/>
    </source>
</evidence>
<feature type="transmembrane region" description="Helical" evidence="18">
    <location>
        <begin position="144"/>
        <end position="162"/>
    </location>
</feature>
<feature type="domain" description="AglB-like core" evidence="21">
    <location>
        <begin position="541"/>
        <end position="639"/>
    </location>
</feature>
<keyword evidence="12 18" id="KW-1133">Transmembrane helix</keyword>
<keyword evidence="10" id="KW-0479">Metal-binding</keyword>
<evidence type="ECO:0000256" key="9">
    <source>
        <dbReference type="ARBA" id="ARBA00022692"/>
    </source>
</evidence>
<feature type="domain" description="Oligosaccharyl transferase STT3 N-terminal" evidence="19">
    <location>
        <begin position="63"/>
        <end position="478"/>
    </location>
</feature>
<feature type="transmembrane region" description="Helical" evidence="18">
    <location>
        <begin position="460"/>
        <end position="478"/>
    </location>
</feature>
<dbReference type="InterPro" id="IPR003674">
    <property type="entry name" value="Oligo_trans_STT3"/>
</dbReference>
<feature type="transmembrane region" description="Helical" evidence="18">
    <location>
        <begin position="499"/>
        <end position="516"/>
    </location>
</feature>
<comment type="pathway">
    <text evidence="4">Protein modification; protein glycosylation.</text>
</comment>
<evidence type="ECO:0000256" key="14">
    <source>
        <dbReference type="ARBA" id="ARBA00023211"/>
    </source>
</evidence>
<dbReference type="GO" id="GO:0005886">
    <property type="term" value="C:plasma membrane"/>
    <property type="evidence" value="ECO:0007669"/>
    <property type="project" value="UniProtKB-SubCell"/>
</dbReference>
<comment type="caution">
    <text evidence="22">The sequence shown here is derived from an EMBL/GenBank/DDBJ whole genome shotgun (WGS) entry which is preliminary data.</text>
</comment>
<evidence type="ECO:0000256" key="8">
    <source>
        <dbReference type="ARBA" id="ARBA00022679"/>
    </source>
</evidence>